<dbReference type="PANTHER" id="PTHR47373:SF6">
    <property type="entry name" value="PHYTOCYSTATIN 2-RELATED"/>
    <property type="match status" value="1"/>
</dbReference>
<dbReference type="InterPro" id="IPR046350">
    <property type="entry name" value="Cystatin_sf"/>
</dbReference>
<dbReference type="Pfam" id="PF16845">
    <property type="entry name" value="SQAPI"/>
    <property type="match status" value="1"/>
</dbReference>
<name>A0A251TD67_HELAN</name>
<dbReference type="InterPro" id="IPR000010">
    <property type="entry name" value="Cystatin_dom"/>
</dbReference>
<evidence type="ECO:0000313" key="5">
    <source>
        <dbReference type="EMBL" id="KAF5783360.1"/>
    </source>
</evidence>
<evidence type="ECO:0000313" key="6">
    <source>
        <dbReference type="EMBL" id="OTG08689.1"/>
    </source>
</evidence>
<reference evidence="5" key="3">
    <citation type="submission" date="2020-06" db="EMBL/GenBank/DDBJ databases">
        <title>Helianthus annuus Genome sequencing and assembly Release 2.</title>
        <authorList>
            <person name="Gouzy J."/>
            <person name="Langlade N."/>
            <person name="Munos S."/>
        </authorList>
    </citation>
    <scope>NUCLEOTIDE SEQUENCE</scope>
    <source>
        <tissue evidence="5">Leaves</tissue>
    </source>
</reference>
<dbReference type="SUPFAM" id="SSF54403">
    <property type="entry name" value="Cystatin/monellin"/>
    <property type="match status" value="1"/>
</dbReference>
<evidence type="ECO:0000256" key="1">
    <source>
        <dbReference type="ARBA" id="ARBA00022690"/>
    </source>
</evidence>
<dbReference type="EMBL" id="CM007900">
    <property type="protein sequence ID" value="OTG08689.1"/>
    <property type="molecule type" value="Genomic_DNA"/>
</dbReference>
<evidence type="ECO:0000259" key="4">
    <source>
        <dbReference type="SMART" id="SM00043"/>
    </source>
</evidence>
<evidence type="ECO:0000256" key="2">
    <source>
        <dbReference type="ARBA" id="ARBA00022704"/>
    </source>
</evidence>
<feature type="domain" description="Cystatin" evidence="4">
    <location>
        <begin position="23"/>
        <end position="121"/>
    </location>
</feature>
<keyword evidence="1" id="KW-0646">Protease inhibitor</keyword>
<dbReference type="OrthoDB" id="1908104at2759"/>
<sequence>MANLSTLVTFAIVILISCFVANGMLGARTKVDHVKTNKMIQEIGRYSVDEYNRLPRSTTANDEGGLRFSRVVEAEQQVVSGMKYYMKIEALTKSGDPKVFESVVVVKPWLRSKQLVKFGPSQGVLRPV</sequence>
<dbReference type="AlphaFoldDB" id="A0A251TD67"/>
<dbReference type="InterPro" id="IPR018073">
    <property type="entry name" value="Prot_inh_cystat_CS"/>
</dbReference>
<evidence type="ECO:0000256" key="3">
    <source>
        <dbReference type="SAM" id="Phobius"/>
    </source>
</evidence>
<dbReference type="FunCoup" id="A0A251TD67">
    <property type="interactions" value="3"/>
</dbReference>
<dbReference type="PANTHER" id="PTHR47373">
    <property type="entry name" value="CYSTEINE PROTEINASE INHIBITOR 2"/>
    <property type="match status" value="1"/>
</dbReference>
<reference evidence="5 7" key="1">
    <citation type="journal article" date="2017" name="Nature">
        <title>The sunflower genome provides insights into oil metabolism, flowering and Asterid evolution.</title>
        <authorList>
            <person name="Badouin H."/>
            <person name="Gouzy J."/>
            <person name="Grassa C.J."/>
            <person name="Murat F."/>
            <person name="Staton S.E."/>
            <person name="Cottret L."/>
            <person name="Lelandais-Briere C."/>
            <person name="Owens G.L."/>
            <person name="Carrere S."/>
            <person name="Mayjonade B."/>
            <person name="Legrand L."/>
            <person name="Gill N."/>
            <person name="Kane N.C."/>
            <person name="Bowers J.E."/>
            <person name="Hubner S."/>
            <person name="Bellec A."/>
            <person name="Berard A."/>
            <person name="Berges H."/>
            <person name="Blanchet N."/>
            <person name="Boniface M.C."/>
            <person name="Brunel D."/>
            <person name="Catrice O."/>
            <person name="Chaidir N."/>
            <person name="Claudel C."/>
            <person name="Donnadieu C."/>
            <person name="Faraut T."/>
            <person name="Fievet G."/>
            <person name="Helmstetter N."/>
            <person name="King M."/>
            <person name="Knapp S.J."/>
            <person name="Lai Z."/>
            <person name="Le Paslier M.C."/>
            <person name="Lippi Y."/>
            <person name="Lorenzon L."/>
            <person name="Mandel J.R."/>
            <person name="Marage G."/>
            <person name="Marchand G."/>
            <person name="Marquand E."/>
            <person name="Bret-Mestries E."/>
            <person name="Morien E."/>
            <person name="Nambeesan S."/>
            <person name="Nguyen T."/>
            <person name="Pegot-Espagnet P."/>
            <person name="Pouilly N."/>
            <person name="Raftis F."/>
            <person name="Sallet E."/>
            <person name="Schiex T."/>
            <person name="Thomas J."/>
            <person name="Vandecasteele C."/>
            <person name="Vares D."/>
            <person name="Vear F."/>
            <person name="Vautrin S."/>
            <person name="Crespi M."/>
            <person name="Mangin B."/>
            <person name="Burke J.M."/>
            <person name="Salse J."/>
            <person name="Munos S."/>
            <person name="Vincourt P."/>
            <person name="Rieseberg L.H."/>
            <person name="Langlade N.B."/>
        </authorList>
    </citation>
    <scope>NUCLEOTIDE SEQUENCE [LARGE SCALE GENOMIC DNA]</scope>
    <source>
        <strain evidence="7">cv. SF193</strain>
        <tissue evidence="5">Leaves</tissue>
    </source>
</reference>
<keyword evidence="3" id="KW-1133">Transmembrane helix</keyword>
<keyword evidence="3" id="KW-0472">Membrane</keyword>
<dbReference type="STRING" id="4232.A0A251TD67"/>
<dbReference type="EMBL" id="MNCJ02000326">
    <property type="protein sequence ID" value="KAF5783360.1"/>
    <property type="molecule type" value="Genomic_DNA"/>
</dbReference>
<evidence type="ECO:0000313" key="7">
    <source>
        <dbReference type="Proteomes" id="UP000215914"/>
    </source>
</evidence>
<keyword evidence="3" id="KW-0812">Transmembrane</keyword>
<dbReference type="PROSITE" id="PS00287">
    <property type="entry name" value="CYSTATIN"/>
    <property type="match status" value="1"/>
</dbReference>
<dbReference type="SMART" id="SM00043">
    <property type="entry name" value="CY"/>
    <property type="match status" value="1"/>
</dbReference>
<dbReference type="Gene3D" id="3.10.450.10">
    <property type="match status" value="1"/>
</dbReference>
<reference evidence="6" key="2">
    <citation type="submission" date="2017-02" db="EMBL/GenBank/DDBJ databases">
        <title>Sunflower complete genome.</title>
        <authorList>
            <person name="Langlade N."/>
            <person name="Munos S."/>
        </authorList>
    </citation>
    <scope>NUCLEOTIDE SEQUENCE [LARGE SCALE GENOMIC DNA]</scope>
    <source>
        <tissue evidence="6">Leaves</tissue>
    </source>
</reference>
<dbReference type="GO" id="GO:0004869">
    <property type="term" value="F:cysteine-type endopeptidase inhibitor activity"/>
    <property type="evidence" value="ECO:0007669"/>
    <property type="project" value="UniProtKB-KW"/>
</dbReference>
<organism evidence="6 7">
    <name type="scientific">Helianthus annuus</name>
    <name type="common">Common sunflower</name>
    <dbReference type="NCBI Taxonomy" id="4232"/>
    <lineage>
        <taxon>Eukaryota</taxon>
        <taxon>Viridiplantae</taxon>
        <taxon>Streptophyta</taxon>
        <taxon>Embryophyta</taxon>
        <taxon>Tracheophyta</taxon>
        <taxon>Spermatophyta</taxon>
        <taxon>Magnoliopsida</taxon>
        <taxon>eudicotyledons</taxon>
        <taxon>Gunneridae</taxon>
        <taxon>Pentapetalae</taxon>
        <taxon>asterids</taxon>
        <taxon>campanulids</taxon>
        <taxon>Asterales</taxon>
        <taxon>Asteraceae</taxon>
        <taxon>Asteroideae</taxon>
        <taxon>Heliantheae alliance</taxon>
        <taxon>Heliantheae</taxon>
        <taxon>Helianthus</taxon>
    </lineage>
</organism>
<dbReference type="CDD" id="cd00042">
    <property type="entry name" value="CY"/>
    <property type="match status" value="1"/>
</dbReference>
<dbReference type="Proteomes" id="UP000215914">
    <property type="component" value="Chromosome 11"/>
</dbReference>
<protein>
    <submittedName>
        <fullName evidence="5">Cystatin domain-containing protein</fullName>
    </submittedName>
    <submittedName>
        <fullName evidence="6">Putative cystatin</fullName>
    </submittedName>
</protein>
<dbReference type="Gramene" id="mRNA:HanXRQr2_Chr11g0507031">
    <property type="protein sequence ID" value="mRNA:HanXRQr2_Chr11g0507031"/>
    <property type="gene ID" value="HanXRQr2_Chr11g0507031"/>
</dbReference>
<dbReference type="OMA" id="ICASHDG"/>
<keyword evidence="7" id="KW-1185">Reference proteome</keyword>
<proteinExistence type="predicted"/>
<feature type="transmembrane region" description="Helical" evidence="3">
    <location>
        <begin position="6"/>
        <end position="25"/>
    </location>
</feature>
<gene>
    <name evidence="6" type="ORF">HannXRQ_Chr11g0344521</name>
    <name evidence="5" type="ORF">HanXRQr2_Chr11g0507031</name>
</gene>
<accession>A0A251TD67</accession>
<dbReference type="InParanoid" id="A0A251TD67"/>
<keyword evidence="2" id="KW-0789">Thiol protease inhibitor</keyword>